<evidence type="ECO:0008006" key="4">
    <source>
        <dbReference type="Google" id="ProtNLM"/>
    </source>
</evidence>
<comment type="caution">
    <text evidence="2">The sequence shown here is derived from an EMBL/GenBank/DDBJ whole genome shotgun (WGS) entry which is preliminary data.</text>
</comment>
<dbReference type="AlphaFoldDB" id="A0A4Z0W923"/>
<reference evidence="2 3" key="1">
    <citation type="submission" date="2019-04" db="EMBL/GenBank/DDBJ databases">
        <title>Natronospirillum operosus gen. nov., sp. nov., a haloalkaliphilic satellite isolated from decaying biomass of laboratory culture of cyanobacterium Geitlerinema sp. and proposal of Natronospirillaceae fam. nov. and Saccharospirillaceae fam. nov.</title>
        <authorList>
            <person name="Kevbrin V."/>
            <person name="Boltyanskaya Y."/>
            <person name="Koziaeva V."/>
            <person name="Grouzdev D.S."/>
            <person name="Park M."/>
            <person name="Cho J."/>
        </authorList>
    </citation>
    <scope>NUCLEOTIDE SEQUENCE [LARGE SCALE GENOMIC DNA]</scope>
    <source>
        <strain evidence="2 3">G-116</strain>
    </source>
</reference>
<accession>A0A4Z0W923</accession>
<dbReference type="EMBL" id="SRMF01000005">
    <property type="protein sequence ID" value="TGG92538.1"/>
    <property type="molecule type" value="Genomic_DNA"/>
</dbReference>
<feature type="signal peptide" evidence="1">
    <location>
        <begin position="1"/>
        <end position="17"/>
    </location>
</feature>
<evidence type="ECO:0000313" key="3">
    <source>
        <dbReference type="Proteomes" id="UP000297475"/>
    </source>
</evidence>
<feature type="chain" id="PRO_5021441416" description="Lipoprotein" evidence="1">
    <location>
        <begin position="18"/>
        <end position="91"/>
    </location>
</feature>
<dbReference type="RefSeq" id="WP_135483871.1">
    <property type="nucleotide sequence ID" value="NZ_SRMF01000005.1"/>
</dbReference>
<evidence type="ECO:0000313" key="2">
    <source>
        <dbReference type="EMBL" id="TGG92538.1"/>
    </source>
</evidence>
<keyword evidence="1" id="KW-0732">Signal</keyword>
<name>A0A4Z0W923_9GAMM</name>
<dbReference type="Proteomes" id="UP000297475">
    <property type="component" value="Unassembled WGS sequence"/>
</dbReference>
<evidence type="ECO:0000256" key="1">
    <source>
        <dbReference type="SAM" id="SignalP"/>
    </source>
</evidence>
<protein>
    <recommendedName>
        <fullName evidence="4">Lipoprotein</fullName>
    </recommendedName>
</protein>
<proteinExistence type="predicted"/>
<dbReference type="PROSITE" id="PS51257">
    <property type="entry name" value="PROKAR_LIPOPROTEIN"/>
    <property type="match status" value="1"/>
</dbReference>
<keyword evidence="3" id="KW-1185">Reference proteome</keyword>
<organism evidence="2 3">
    <name type="scientific">Natronospirillum operosum</name>
    <dbReference type="NCBI Taxonomy" id="2759953"/>
    <lineage>
        <taxon>Bacteria</taxon>
        <taxon>Pseudomonadati</taxon>
        <taxon>Pseudomonadota</taxon>
        <taxon>Gammaproteobacteria</taxon>
        <taxon>Oceanospirillales</taxon>
        <taxon>Natronospirillaceae</taxon>
        <taxon>Natronospirillum</taxon>
    </lineage>
</organism>
<gene>
    <name evidence="2" type="ORF">E4656_13800</name>
</gene>
<sequence>MIRLFVLLSLLALTACASLTETTGQPYKVEAFVDGEWEERYPTNERPRDRAHGFCAAAPTVWRGLYETVRITDTRNGEVHEFDCVDLRQWD</sequence>